<proteinExistence type="predicted"/>
<name>A0A3S0AZN3_9FLAO</name>
<evidence type="ECO:0000256" key="1">
    <source>
        <dbReference type="ARBA" id="ARBA00004141"/>
    </source>
</evidence>
<evidence type="ECO:0000313" key="7">
    <source>
        <dbReference type="EMBL" id="RTE54137.1"/>
    </source>
</evidence>
<reference evidence="7 8" key="1">
    <citation type="submission" date="2018-11" db="EMBL/GenBank/DDBJ databases">
        <title>Arenibacter aquaticus sp.nov., a marine bacterium isolated from surface seawater in the South China Sea.</title>
        <authorList>
            <person name="Guo J."/>
            <person name="Sun J."/>
        </authorList>
    </citation>
    <scope>NUCLEOTIDE SEQUENCE [LARGE SCALE GENOMIC DNA]</scope>
    <source>
        <strain evidence="7 8">GUO666</strain>
    </source>
</reference>
<evidence type="ECO:0000259" key="6">
    <source>
        <dbReference type="Pfam" id="PF07291"/>
    </source>
</evidence>
<feature type="transmembrane region" description="Helical" evidence="5">
    <location>
        <begin position="122"/>
        <end position="141"/>
    </location>
</feature>
<comment type="caution">
    <text evidence="7">The sequence shown here is derived from an EMBL/GenBank/DDBJ whole genome shotgun (WGS) entry which is preliminary data.</text>
</comment>
<dbReference type="OrthoDB" id="673785at2"/>
<feature type="transmembrane region" description="Helical" evidence="5">
    <location>
        <begin position="12"/>
        <end position="32"/>
    </location>
</feature>
<dbReference type="Proteomes" id="UP000267585">
    <property type="component" value="Unassembled WGS sequence"/>
</dbReference>
<keyword evidence="2 5" id="KW-0812">Transmembrane</keyword>
<evidence type="ECO:0000256" key="5">
    <source>
        <dbReference type="SAM" id="Phobius"/>
    </source>
</evidence>
<dbReference type="InterPro" id="IPR009908">
    <property type="entry name" value="Methylamine_util_MauE"/>
</dbReference>
<comment type="subcellular location">
    <subcellularLocation>
        <location evidence="1">Membrane</location>
        <topology evidence="1">Multi-pass membrane protein</topology>
    </subcellularLocation>
</comment>
<dbReference type="GO" id="GO:0030416">
    <property type="term" value="P:methylamine metabolic process"/>
    <property type="evidence" value="ECO:0007669"/>
    <property type="project" value="InterPro"/>
</dbReference>
<dbReference type="AlphaFoldDB" id="A0A3S0AZN3"/>
<gene>
    <name evidence="7" type="ORF">EHW67_09450</name>
</gene>
<accession>A0A3S0AZN3</accession>
<keyword evidence="3 5" id="KW-1133">Transmembrane helix</keyword>
<keyword evidence="4 5" id="KW-0472">Membrane</keyword>
<evidence type="ECO:0000256" key="4">
    <source>
        <dbReference type="ARBA" id="ARBA00023136"/>
    </source>
</evidence>
<feature type="domain" description="Methylamine utilisation protein MauE" evidence="6">
    <location>
        <begin position="9"/>
        <end position="136"/>
    </location>
</feature>
<protein>
    <recommendedName>
        <fullName evidence="6">Methylamine utilisation protein MauE domain-containing protein</fullName>
    </recommendedName>
</protein>
<organism evidence="7 8">
    <name type="scientific">Arenibacter aquaticus</name>
    <dbReference type="NCBI Taxonomy" id="2489054"/>
    <lineage>
        <taxon>Bacteria</taxon>
        <taxon>Pseudomonadati</taxon>
        <taxon>Bacteroidota</taxon>
        <taxon>Flavobacteriia</taxon>
        <taxon>Flavobacteriales</taxon>
        <taxon>Flavobacteriaceae</taxon>
        <taxon>Arenibacter</taxon>
    </lineage>
</organism>
<keyword evidence="8" id="KW-1185">Reference proteome</keyword>
<evidence type="ECO:0000256" key="2">
    <source>
        <dbReference type="ARBA" id="ARBA00022692"/>
    </source>
</evidence>
<feature type="transmembrane region" description="Helical" evidence="5">
    <location>
        <begin position="80"/>
        <end position="102"/>
    </location>
</feature>
<dbReference type="Pfam" id="PF07291">
    <property type="entry name" value="MauE"/>
    <property type="match status" value="1"/>
</dbReference>
<feature type="transmembrane region" description="Helical" evidence="5">
    <location>
        <begin position="52"/>
        <end position="73"/>
    </location>
</feature>
<evidence type="ECO:0000256" key="3">
    <source>
        <dbReference type="ARBA" id="ARBA00022989"/>
    </source>
</evidence>
<dbReference type="GO" id="GO:0016020">
    <property type="term" value="C:membrane"/>
    <property type="evidence" value="ECO:0007669"/>
    <property type="project" value="UniProtKB-SubCell"/>
</dbReference>
<dbReference type="RefSeq" id="WP_126162125.1">
    <property type="nucleotide sequence ID" value="NZ_RQPJ01000003.1"/>
</dbReference>
<dbReference type="EMBL" id="RQPJ01000003">
    <property type="protein sequence ID" value="RTE54137.1"/>
    <property type="molecule type" value="Genomic_DNA"/>
</dbReference>
<evidence type="ECO:0000313" key="8">
    <source>
        <dbReference type="Proteomes" id="UP000267585"/>
    </source>
</evidence>
<dbReference type="UniPathway" id="UPA00895"/>
<sequence>MKWHQKHRETIVAVISLLFIVLFAYAGLTKLLEGHMFYDNIRNSPVLGGRAMASFASWAIPLSELAVALLLIWKKTRLMGLYGAGILMLLFTGYTLAIVFFAPYLPCSCGGVISLLSWEQHSILNLLLLLLALHGIISSHMDRKRMRRLKPSKTYKSYNIKKNRKM</sequence>